<dbReference type="HAMAP" id="MF_00402">
    <property type="entry name" value="Ribosomal_bL19"/>
    <property type="match status" value="1"/>
</dbReference>
<evidence type="ECO:0000313" key="5">
    <source>
        <dbReference type="EMBL" id="KKN97155.1"/>
    </source>
</evidence>
<evidence type="ECO:0000256" key="4">
    <source>
        <dbReference type="SAM" id="MobiDB-lite"/>
    </source>
</evidence>
<comment type="caution">
    <text evidence="5">The sequence shown here is derived from an EMBL/GenBank/DDBJ whole genome shotgun (WGS) entry which is preliminary data.</text>
</comment>
<evidence type="ECO:0000256" key="1">
    <source>
        <dbReference type="ARBA" id="ARBA00005781"/>
    </source>
</evidence>
<comment type="similarity">
    <text evidence="1">Belongs to the bacterial ribosomal protein bL19 family.</text>
</comment>
<dbReference type="GO" id="GO:0022625">
    <property type="term" value="C:cytosolic large ribosomal subunit"/>
    <property type="evidence" value="ECO:0007669"/>
    <property type="project" value="TreeGrafter"/>
</dbReference>
<dbReference type="InterPro" id="IPR008991">
    <property type="entry name" value="Translation_prot_SH3-like_sf"/>
</dbReference>
<sequence length="150" mass="16913">MEKLKTVLQSFLKKNLPDIRPGDTVAVYQKIKEKDQERVQTFEGLVLARKHGKEAGATITVRKVVSGIGVEKIFPIHSPAIEKIEILKRGKVRRAKLYYLREAKGKKARLKTKEFTEVMPEEEPSEGVNEEKTADNNPGAESKAGLKKEE</sequence>
<dbReference type="Gene3D" id="2.30.30.790">
    <property type="match status" value="1"/>
</dbReference>
<keyword evidence="2" id="KW-0689">Ribosomal protein</keyword>
<dbReference type="AlphaFoldDB" id="A0A0F9UVS0"/>
<dbReference type="PANTHER" id="PTHR15680:SF9">
    <property type="entry name" value="LARGE RIBOSOMAL SUBUNIT PROTEIN BL19M"/>
    <property type="match status" value="1"/>
</dbReference>
<proteinExistence type="inferred from homology"/>
<gene>
    <name evidence="5" type="ORF">LCGC14_0161190</name>
</gene>
<dbReference type="PRINTS" id="PR00061">
    <property type="entry name" value="RIBOSOMALL19"/>
</dbReference>
<evidence type="ECO:0000256" key="3">
    <source>
        <dbReference type="ARBA" id="ARBA00023274"/>
    </source>
</evidence>
<dbReference type="PANTHER" id="PTHR15680">
    <property type="entry name" value="RIBOSOMAL PROTEIN L19"/>
    <property type="match status" value="1"/>
</dbReference>
<dbReference type="InterPro" id="IPR038657">
    <property type="entry name" value="Ribosomal_bL19_sf"/>
</dbReference>
<feature type="region of interest" description="Disordered" evidence="4">
    <location>
        <begin position="113"/>
        <end position="150"/>
    </location>
</feature>
<dbReference type="InterPro" id="IPR018257">
    <property type="entry name" value="Ribosomal_bL19_CS"/>
</dbReference>
<dbReference type="EMBL" id="LAZR01000060">
    <property type="protein sequence ID" value="KKN97155.1"/>
    <property type="molecule type" value="Genomic_DNA"/>
</dbReference>
<evidence type="ECO:0000256" key="2">
    <source>
        <dbReference type="ARBA" id="ARBA00022980"/>
    </source>
</evidence>
<accession>A0A0F9UVS0</accession>
<protein>
    <recommendedName>
        <fullName evidence="6">50S ribosomal protein L19</fullName>
    </recommendedName>
</protein>
<dbReference type="InterPro" id="IPR001857">
    <property type="entry name" value="Ribosomal_bL19"/>
</dbReference>
<reference evidence="5" key="1">
    <citation type="journal article" date="2015" name="Nature">
        <title>Complex archaea that bridge the gap between prokaryotes and eukaryotes.</title>
        <authorList>
            <person name="Spang A."/>
            <person name="Saw J.H."/>
            <person name="Jorgensen S.L."/>
            <person name="Zaremba-Niedzwiedzka K."/>
            <person name="Martijn J."/>
            <person name="Lind A.E."/>
            <person name="van Eijk R."/>
            <person name="Schleper C."/>
            <person name="Guy L."/>
            <person name="Ettema T.J."/>
        </authorList>
    </citation>
    <scope>NUCLEOTIDE SEQUENCE</scope>
</reference>
<dbReference type="GO" id="GO:0003735">
    <property type="term" value="F:structural constituent of ribosome"/>
    <property type="evidence" value="ECO:0007669"/>
    <property type="project" value="InterPro"/>
</dbReference>
<dbReference type="Pfam" id="PF01245">
    <property type="entry name" value="Ribosomal_L19"/>
    <property type="match status" value="1"/>
</dbReference>
<keyword evidence="3" id="KW-0687">Ribonucleoprotein</keyword>
<dbReference type="GO" id="GO:0006412">
    <property type="term" value="P:translation"/>
    <property type="evidence" value="ECO:0007669"/>
    <property type="project" value="InterPro"/>
</dbReference>
<dbReference type="PROSITE" id="PS01015">
    <property type="entry name" value="RIBOSOMAL_L19"/>
    <property type="match status" value="1"/>
</dbReference>
<organism evidence="5">
    <name type="scientific">marine sediment metagenome</name>
    <dbReference type="NCBI Taxonomy" id="412755"/>
    <lineage>
        <taxon>unclassified sequences</taxon>
        <taxon>metagenomes</taxon>
        <taxon>ecological metagenomes</taxon>
    </lineage>
</organism>
<dbReference type="NCBIfam" id="TIGR01024">
    <property type="entry name" value="rplS_bact"/>
    <property type="match status" value="1"/>
</dbReference>
<name>A0A0F9UVS0_9ZZZZ</name>
<dbReference type="SUPFAM" id="SSF50104">
    <property type="entry name" value="Translation proteins SH3-like domain"/>
    <property type="match status" value="1"/>
</dbReference>
<evidence type="ECO:0008006" key="6">
    <source>
        <dbReference type="Google" id="ProtNLM"/>
    </source>
</evidence>